<dbReference type="AlphaFoldDB" id="A0AAV5ASX1"/>
<dbReference type="Gene3D" id="3.40.462.20">
    <property type="match status" value="1"/>
</dbReference>
<dbReference type="InterPro" id="IPR016167">
    <property type="entry name" value="FAD-bd_PCMH_sub1"/>
</dbReference>
<keyword evidence="4" id="KW-0274">FAD</keyword>
<protein>
    <recommendedName>
        <fullName evidence="6">FAD-binding PCMH-type domain-containing protein</fullName>
    </recommendedName>
</protein>
<dbReference type="InterPro" id="IPR006094">
    <property type="entry name" value="Oxid_FAD_bind_N"/>
</dbReference>
<evidence type="ECO:0000256" key="2">
    <source>
        <dbReference type="ARBA" id="ARBA00005466"/>
    </source>
</evidence>
<dbReference type="GO" id="GO:0071949">
    <property type="term" value="F:FAD binding"/>
    <property type="evidence" value="ECO:0007669"/>
    <property type="project" value="InterPro"/>
</dbReference>
<organism evidence="7 8">
    <name type="scientific">Clathrus columnatus</name>
    <dbReference type="NCBI Taxonomy" id="1419009"/>
    <lineage>
        <taxon>Eukaryota</taxon>
        <taxon>Fungi</taxon>
        <taxon>Dikarya</taxon>
        <taxon>Basidiomycota</taxon>
        <taxon>Agaricomycotina</taxon>
        <taxon>Agaricomycetes</taxon>
        <taxon>Phallomycetidae</taxon>
        <taxon>Phallales</taxon>
        <taxon>Clathraceae</taxon>
        <taxon>Clathrus</taxon>
    </lineage>
</organism>
<gene>
    <name evidence="7" type="ORF">Clacol_010127</name>
</gene>
<comment type="similarity">
    <text evidence="2">Belongs to the oxygen-dependent FAD-linked oxidoreductase family.</text>
</comment>
<dbReference type="InterPro" id="IPR016166">
    <property type="entry name" value="FAD-bd_PCMH"/>
</dbReference>
<accession>A0AAV5ASX1</accession>
<sequence>MSDIPNLSSQCKVITPSSPEYEKAIARSTLTAVIPAKYVVYPSTPSDISAILEFARTQNPPLPIAVKGGGLNSNPVSSSEGITIDMFQIRHVRLAEDKKSVTVGGGAIWEDVYAPLDEHSLIAAGANAWNVGVAAYVLGGGYSSLAPAHGYGCDSLLEATVVLADGRIVKCDADNEPDLFWALRGAGLQFGVVTELVLKTYPSHGPIFTGAIVYAPNELQSFLNVLKKRLSTPSPKQVFILGFSRAAPDYYPTLLFIPYVEGTPEEVDAVISPFRTEITPLLEQTVTLASFMQAAHFTDGITKQFPPRRINGLALFSGLWDDLVLSMYDEWLKFTENNDSKTSLVLWEFHPPGKNTEIDIKDTAYPCRKQQNYFNIYGLHTSPERDTPTREWIEKVTSKVNAANLEKMGFKFPIPQNHGSGLDAPEDIYGKHLQRLRELKTKYDPHQVFNKKYWTIPPLTPN</sequence>
<dbReference type="SUPFAM" id="SSF56176">
    <property type="entry name" value="FAD-binding/transporter-associated domain-like"/>
    <property type="match status" value="1"/>
</dbReference>
<proteinExistence type="inferred from homology"/>
<keyword evidence="5" id="KW-0560">Oxidoreductase</keyword>
<comment type="caution">
    <text evidence="7">The sequence shown here is derived from an EMBL/GenBank/DDBJ whole genome shotgun (WGS) entry which is preliminary data.</text>
</comment>
<keyword evidence="8" id="KW-1185">Reference proteome</keyword>
<reference evidence="7" key="1">
    <citation type="submission" date="2021-10" db="EMBL/GenBank/DDBJ databases">
        <title>De novo Genome Assembly of Clathrus columnatus (Basidiomycota, Fungi) Using Illumina and Nanopore Sequence Data.</title>
        <authorList>
            <person name="Ogiso-Tanaka E."/>
            <person name="Itagaki H."/>
            <person name="Hosoya T."/>
            <person name="Hosaka K."/>
        </authorList>
    </citation>
    <scope>NUCLEOTIDE SEQUENCE</scope>
    <source>
        <strain evidence="7">MO-923</strain>
    </source>
</reference>
<dbReference type="EMBL" id="BPWL01000011">
    <property type="protein sequence ID" value="GJJ15849.1"/>
    <property type="molecule type" value="Genomic_DNA"/>
</dbReference>
<evidence type="ECO:0000313" key="8">
    <source>
        <dbReference type="Proteomes" id="UP001050691"/>
    </source>
</evidence>
<dbReference type="InterPro" id="IPR012951">
    <property type="entry name" value="BBE"/>
</dbReference>
<dbReference type="InterPro" id="IPR050416">
    <property type="entry name" value="FAD-linked_Oxidoreductase"/>
</dbReference>
<dbReference type="Gene3D" id="3.30.43.10">
    <property type="entry name" value="Uridine Diphospho-n-acetylenolpyruvylglucosamine Reductase, domain 2"/>
    <property type="match status" value="1"/>
</dbReference>
<dbReference type="GO" id="GO:0016491">
    <property type="term" value="F:oxidoreductase activity"/>
    <property type="evidence" value="ECO:0007669"/>
    <property type="project" value="UniProtKB-KW"/>
</dbReference>
<dbReference type="InterPro" id="IPR016169">
    <property type="entry name" value="FAD-bd_PCMH_sub2"/>
</dbReference>
<dbReference type="PROSITE" id="PS51387">
    <property type="entry name" value="FAD_PCMH"/>
    <property type="match status" value="1"/>
</dbReference>
<dbReference type="InterPro" id="IPR036318">
    <property type="entry name" value="FAD-bd_PCMH-like_sf"/>
</dbReference>
<feature type="domain" description="FAD-binding PCMH-type" evidence="6">
    <location>
        <begin position="31"/>
        <end position="203"/>
    </location>
</feature>
<dbReference type="Proteomes" id="UP001050691">
    <property type="component" value="Unassembled WGS sequence"/>
</dbReference>
<evidence type="ECO:0000259" key="6">
    <source>
        <dbReference type="PROSITE" id="PS51387"/>
    </source>
</evidence>
<dbReference type="PANTHER" id="PTHR42973">
    <property type="entry name" value="BINDING OXIDOREDUCTASE, PUTATIVE (AFU_ORTHOLOGUE AFUA_1G17690)-RELATED"/>
    <property type="match status" value="1"/>
</dbReference>
<comment type="cofactor">
    <cofactor evidence="1">
        <name>FAD</name>
        <dbReference type="ChEBI" id="CHEBI:57692"/>
    </cofactor>
</comment>
<evidence type="ECO:0000256" key="4">
    <source>
        <dbReference type="ARBA" id="ARBA00022827"/>
    </source>
</evidence>
<dbReference type="Pfam" id="PF01565">
    <property type="entry name" value="FAD_binding_4"/>
    <property type="match status" value="1"/>
</dbReference>
<dbReference type="PANTHER" id="PTHR42973:SF39">
    <property type="entry name" value="FAD-BINDING PCMH-TYPE DOMAIN-CONTAINING PROTEIN"/>
    <property type="match status" value="1"/>
</dbReference>
<evidence type="ECO:0000256" key="1">
    <source>
        <dbReference type="ARBA" id="ARBA00001974"/>
    </source>
</evidence>
<name>A0AAV5ASX1_9AGAM</name>
<evidence type="ECO:0000256" key="5">
    <source>
        <dbReference type="ARBA" id="ARBA00023002"/>
    </source>
</evidence>
<dbReference type="Pfam" id="PF08031">
    <property type="entry name" value="BBE"/>
    <property type="match status" value="1"/>
</dbReference>
<dbReference type="Gene3D" id="3.30.465.10">
    <property type="match status" value="1"/>
</dbReference>
<evidence type="ECO:0000256" key="3">
    <source>
        <dbReference type="ARBA" id="ARBA00022630"/>
    </source>
</evidence>
<evidence type="ECO:0000313" key="7">
    <source>
        <dbReference type="EMBL" id="GJJ15849.1"/>
    </source>
</evidence>
<keyword evidence="3" id="KW-0285">Flavoprotein</keyword>